<name>E5AC34_LEPMJ</name>
<dbReference type="STRING" id="985895.E5AC34"/>
<feature type="region of interest" description="Disordered" evidence="1">
    <location>
        <begin position="47"/>
        <end position="68"/>
    </location>
</feature>
<dbReference type="OrthoDB" id="3800554at2759"/>
<evidence type="ECO:0000313" key="2">
    <source>
        <dbReference type="EMBL" id="CBY00145.1"/>
    </source>
</evidence>
<dbReference type="VEuPathDB" id="FungiDB:LEMA_P012750.1"/>
<reference evidence="3" key="1">
    <citation type="journal article" date="2011" name="Nat. Commun.">
        <title>Effector diversification within compartments of the Leptosphaeria maculans genome affected by Repeat-Induced Point mutations.</title>
        <authorList>
            <person name="Rouxel T."/>
            <person name="Grandaubert J."/>
            <person name="Hane J.K."/>
            <person name="Hoede C."/>
            <person name="van de Wouw A.P."/>
            <person name="Couloux A."/>
            <person name="Dominguez V."/>
            <person name="Anthouard V."/>
            <person name="Bally P."/>
            <person name="Bourras S."/>
            <person name="Cozijnsen A.J."/>
            <person name="Ciuffetti L.M."/>
            <person name="Degrave A."/>
            <person name="Dilmaghani A."/>
            <person name="Duret L."/>
            <person name="Fudal I."/>
            <person name="Goodwin S.B."/>
            <person name="Gout L."/>
            <person name="Glaser N."/>
            <person name="Linglin J."/>
            <person name="Kema G.H.J."/>
            <person name="Lapalu N."/>
            <person name="Lawrence C.B."/>
            <person name="May K."/>
            <person name="Meyer M."/>
            <person name="Ollivier B."/>
            <person name="Poulain J."/>
            <person name="Schoch C.L."/>
            <person name="Simon A."/>
            <person name="Spatafora J.W."/>
            <person name="Stachowiak A."/>
            <person name="Turgeon B.G."/>
            <person name="Tyler B.M."/>
            <person name="Vincent D."/>
            <person name="Weissenbach J."/>
            <person name="Amselem J."/>
            <person name="Quesneville H."/>
            <person name="Oliver R.P."/>
            <person name="Wincker P."/>
            <person name="Balesdent M.-H."/>
            <person name="Howlett B.J."/>
        </authorList>
    </citation>
    <scope>NUCLEOTIDE SEQUENCE [LARGE SCALE GENOMIC DNA]</scope>
    <source>
        <strain evidence="3">JN3 / isolate v23.1.3 / race Av1-4-5-6-7-8</strain>
    </source>
</reference>
<proteinExistence type="predicted"/>
<accession>E5AC34</accession>
<dbReference type="Proteomes" id="UP000002668">
    <property type="component" value="Genome"/>
</dbReference>
<dbReference type="eggNOG" id="ENOG502RD95">
    <property type="taxonomic scope" value="Eukaryota"/>
</dbReference>
<sequence>MPSTMMPSQAPSRLPISSSSRVVTGTRCHAFPARHQNNLAQRVNLSSRHTLQTSPPPSQEDCSAENERPARLWEARPCEPEVETVVAFVVLLFGNCLLTRRSRRDAFLRSIALRLLTMVILDRGQGGGHEGGGSSQNLRSSQNPTMLRNAHRGWKKRIDRWVKEVAEATSSRRREAYPPVVKQTSVAPKVWGPRGGWMGRGVPGQSIYAHMKKVEEVTVRTQGYDLGLWLTLIRLLLRCVTLGADGWARDTAAKDEMPVCLWWNRISHVYHDILERNDFMANAYQAAPPVFALRDGRISQGVSGQRRDASVPVEGQATAAPKVWGQRGGWMGRGNPGQSIHAHMPKVEQRTVVPRVVDTVQRQQVPRVPDNVQRRKRENIPPAAQRSTTVRRPRLKITRNYRPRTYQSILKKAGAPKKHKSVRFAESEQVRTIEWTAEHADESLKHLLDEHALKPVSWTTGSLNTPILRDPTGSHAQMWRTVETDYDVITGFRTTQQRARVCQVQAYYRAQALEALATVTDPDIVVVKQMIPGFYGHKSSRENPLWYGVVIDKYDALEDALPVFAFGEATIGSRGDWVFRSEAFQCHTDSTAQPGFYGRYQCTKGGNCSRFSHARACGCEGKWFRHFGPTNDRKIHSIIYTPSFMKACTATLKQWTAVTQGGDGLVVASYAQPAVTATVFTEPDVAQPHPRPFVTARRQPDYPNSARYEARPRLDYSHDSLYDGTAATAMTKLTNMTGSTDSAEVTSSAQFTDSAEFTTQSGTKPTVGFTTKWGFPSRPNFDKPPSFDPQFLEQVKKQMLEKYPWMAHDSNDKSTWSSIAAARV</sequence>
<gene>
    <name evidence="2" type="ORF">LEMA_P012750.1</name>
</gene>
<feature type="region of interest" description="Disordered" evidence="1">
    <location>
        <begin position="686"/>
        <end position="705"/>
    </location>
</feature>
<protein>
    <submittedName>
        <fullName evidence="2">Predicted protein</fullName>
    </submittedName>
</protein>
<dbReference type="AlphaFoldDB" id="E5AC34"/>
<organism evidence="3">
    <name type="scientific">Leptosphaeria maculans (strain JN3 / isolate v23.1.3 / race Av1-4-5-6-7-8)</name>
    <name type="common">Blackleg fungus</name>
    <name type="synonym">Phoma lingam</name>
    <dbReference type="NCBI Taxonomy" id="985895"/>
    <lineage>
        <taxon>Eukaryota</taxon>
        <taxon>Fungi</taxon>
        <taxon>Dikarya</taxon>
        <taxon>Ascomycota</taxon>
        <taxon>Pezizomycotina</taxon>
        <taxon>Dothideomycetes</taxon>
        <taxon>Pleosporomycetidae</taxon>
        <taxon>Pleosporales</taxon>
        <taxon>Pleosporineae</taxon>
        <taxon>Leptosphaeriaceae</taxon>
        <taxon>Plenodomus</taxon>
        <taxon>Plenodomus lingam/Leptosphaeria maculans species complex</taxon>
    </lineage>
</organism>
<feature type="region of interest" description="Disordered" evidence="1">
    <location>
        <begin position="1"/>
        <end position="20"/>
    </location>
</feature>
<dbReference type="HOGENOM" id="CLU_343562_0_0_1"/>
<evidence type="ECO:0000256" key="1">
    <source>
        <dbReference type="SAM" id="MobiDB-lite"/>
    </source>
</evidence>
<keyword evidence="3" id="KW-1185">Reference proteome</keyword>
<evidence type="ECO:0000313" key="3">
    <source>
        <dbReference type="Proteomes" id="UP000002668"/>
    </source>
</evidence>
<dbReference type="InParanoid" id="E5AC34"/>
<dbReference type="EMBL" id="FP929138">
    <property type="protein sequence ID" value="CBY00145.1"/>
    <property type="molecule type" value="Genomic_DNA"/>
</dbReference>